<name>A0A6J4P3N8_9ACTN</name>
<sequence length="314" mass="34605">MSPTRVQVPPGLDEQRGLGPDWARWLDRLPARAGGLVEEWELTPVGDPLHGYTSLVLPVTTADGERAALKVTFDGDEESEHEGLALQRWGGRGAVRLLRADPHRRALLLEWLDGCDLLDAWDVEACEVVGALYADLHVQAPPQLRTVASYVGRWLDGLERHGRDVPVPRRYVDQALSLGRDLVADTGGGVRLVHGDLHYANVMAAGRAPWLAIDPKPMSGDPHYEPAPMLWNRMAELGGPAAVGSLRDGLRRRFLTLVDAAGLDEDRARDWVVVRMVLNAGWAVDDARRAGRGLTRDERDWITRCVAVTKAVQD</sequence>
<organism evidence="1">
    <name type="scientific">uncultured Nocardioides sp</name>
    <dbReference type="NCBI Taxonomy" id="198441"/>
    <lineage>
        <taxon>Bacteria</taxon>
        <taxon>Bacillati</taxon>
        <taxon>Actinomycetota</taxon>
        <taxon>Actinomycetes</taxon>
        <taxon>Propionibacteriales</taxon>
        <taxon>Nocardioidaceae</taxon>
        <taxon>Nocardioides</taxon>
        <taxon>environmental samples</taxon>
    </lineage>
</organism>
<dbReference type="EMBL" id="CADCUM010000119">
    <property type="protein sequence ID" value="CAA9401777.1"/>
    <property type="molecule type" value="Genomic_DNA"/>
</dbReference>
<keyword evidence="1" id="KW-0808">Transferase</keyword>
<evidence type="ECO:0000313" key="1">
    <source>
        <dbReference type="EMBL" id="CAA9401777.1"/>
    </source>
</evidence>
<protein>
    <submittedName>
        <fullName evidence="1">Weak similarity to aminoglycoside phosphotransferase</fullName>
    </submittedName>
</protein>
<reference evidence="1" key="1">
    <citation type="submission" date="2020-02" db="EMBL/GenBank/DDBJ databases">
        <authorList>
            <person name="Meier V. D."/>
        </authorList>
    </citation>
    <scope>NUCLEOTIDE SEQUENCE</scope>
    <source>
        <strain evidence="1">AVDCRST_MAG32</strain>
    </source>
</reference>
<dbReference type="GO" id="GO:0019748">
    <property type="term" value="P:secondary metabolic process"/>
    <property type="evidence" value="ECO:0007669"/>
    <property type="project" value="InterPro"/>
</dbReference>
<dbReference type="SUPFAM" id="SSF56112">
    <property type="entry name" value="Protein kinase-like (PK-like)"/>
    <property type="match status" value="1"/>
</dbReference>
<dbReference type="GO" id="GO:0016773">
    <property type="term" value="F:phosphotransferase activity, alcohol group as acceptor"/>
    <property type="evidence" value="ECO:0007669"/>
    <property type="project" value="InterPro"/>
</dbReference>
<gene>
    <name evidence="1" type="ORF">AVDCRST_MAG32-3004</name>
</gene>
<dbReference type="InterPro" id="IPR006748">
    <property type="entry name" value="NH2Glyco/OHUrea_AB-resist_kin"/>
</dbReference>
<dbReference type="AlphaFoldDB" id="A0A6J4P3N8"/>
<proteinExistence type="predicted"/>
<dbReference type="Pfam" id="PF04655">
    <property type="entry name" value="APH_6_hur"/>
    <property type="match status" value="1"/>
</dbReference>
<dbReference type="InterPro" id="IPR011009">
    <property type="entry name" value="Kinase-like_dom_sf"/>
</dbReference>
<accession>A0A6J4P3N8</accession>